<evidence type="ECO:0000313" key="3">
    <source>
        <dbReference type="EMBL" id="KAJ3560149.1"/>
    </source>
</evidence>
<feature type="domain" description="Fungal-type protein kinase" evidence="2">
    <location>
        <begin position="110"/>
        <end position="178"/>
    </location>
</feature>
<accession>A0AAD5YKT0</accession>
<dbReference type="AlphaFoldDB" id="A0AAD5YKT0"/>
<reference evidence="3" key="1">
    <citation type="submission" date="2022-07" db="EMBL/GenBank/DDBJ databases">
        <title>Genome Sequence of Leucocoprinus birnbaumii.</title>
        <authorList>
            <person name="Buettner E."/>
        </authorList>
    </citation>
    <scope>NUCLEOTIDE SEQUENCE</scope>
    <source>
        <strain evidence="3">VT141</strain>
    </source>
</reference>
<feature type="region of interest" description="Disordered" evidence="1">
    <location>
        <begin position="372"/>
        <end position="391"/>
    </location>
</feature>
<dbReference type="PANTHER" id="PTHR38248:SF2">
    <property type="entry name" value="FUNK1 11"/>
    <property type="match status" value="1"/>
</dbReference>
<dbReference type="InterPro" id="IPR040976">
    <property type="entry name" value="Pkinase_fungal"/>
</dbReference>
<dbReference type="Proteomes" id="UP001213000">
    <property type="component" value="Unassembled WGS sequence"/>
</dbReference>
<sequence>MHNKLKPHTFFEKFLPFPEKQAILNRIAEISTKLREYQGEALPRAEWVNTHQKAPKSRNADGNILLPDISLTYTENAAQMRAWKPKVKLREDQPDTSLKESTETLELNTETLDRLYVFAFTFDLGRALRVHLFDHSGVISSTPINIDQSLQLISAIASWSCFSPRRLGWDPTVHVWSNAEVVPSYKISMTTFTCAQDVPWVIESFDDMSIKSDAAADCEDPHGTHTDATLDASQAREGLLLSWRYFFRGLICRNEQAEIYVMKQSWQRHPSLNGDTVCLVNSSNTATGRSSATEELNRELESQPFEAFVLHRAGLHSRIEAAGFVRVGSRKVDTSTYILNGVRNELKSPSIERTESSSGSWSQTVTQSCSSGLWDQDRVSSKQSSQQEPKGLRPAFVDRTLVRMVFRLPGVTVKYFVDKKEPLEGFMGAIKEHEQCYKKGIIQRDISITISSSAISAATSLNFDHSKITNRLGPRKGEIKLLTRFFAIVFSRFLKKAFPGKRDTAKLVSLRDLGWPAEPYDIPLFGARRAGPGYATGTPPFMSNLLVTNRVSRTAIHDVESFIWAFAYLAIKYSGPGAAPKEGSPELNEILYRFFASAHSHQDKLNVSNNKEKLKALLAHVSPCFEDLKDLLQDWYRILETAHRFPAGMEFHYPHQAFLRCLERALMTIDTSRTSDLEQNAKKAREKLAGDKKRAIRNQQTTHTFTHMAGGTANTPIFPIQDEPPPSLLCTHASDVNALSQVGLPPLKKSRITFE</sequence>
<organism evidence="3 4">
    <name type="scientific">Leucocoprinus birnbaumii</name>
    <dbReference type="NCBI Taxonomy" id="56174"/>
    <lineage>
        <taxon>Eukaryota</taxon>
        <taxon>Fungi</taxon>
        <taxon>Dikarya</taxon>
        <taxon>Basidiomycota</taxon>
        <taxon>Agaricomycotina</taxon>
        <taxon>Agaricomycetes</taxon>
        <taxon>Agaricomycetidae</taxon>
        <taxon>Agaricales</taxon>
        <taxon>Agaricineae</taxon>
        <taxon>Agaricaceae</taxon>
        <taxon>Leucocoprinus</taxon>
    </lineage>
</organism>
<name>A0AAD5YKT0_9AGAR</name>
<dbReference type="EMBL" id="JANIEX010001229">
    <property type="protein sequence ID" value="KAJ3560149.1"/>
    <property type="molecule type" value="Genomic_DNA"/>
</dbReference>
<proteinExistence type="predicted"/>
<evidence type="ECO:0000259" key="2">
    <source>
        <dbReference type="Pfam" id="PF17667"/>
    </source>
</evidence>
<gene>
    <name evidence="3" type="ORF">NP233_g11024</name>
</gene>
<dbReference type="Pfam" id="PF17667">
    <property type="entry name" value="Pkinase_fungal"/>
    <property type="match status" value="2"/>
</dbReference>
<keyword evidence="4" id="KW-1185">Reference proteome</keyword>
<evidence type="ECO:0000256" key="1">
    <source>
        <dbReference type="SAM" id="MobiDB-lite"/>
    </source>
</evidence>
<comment type="caution">
    <text evidence="3">The sequence shown here is derived from an EMBL/GenBank/DDBJ whole genome shotgun (WGS) entry which is preliminary data.</text>
</comment>
<feature type="domain" description="Fungal-type protein kinase" evidence="2">
    <location>
        <begin position="326"/>
        <end position="448"/>
    </location>
</feature>
<dbReference type="PANTHER" id="PTHR38248">
    <property type="entry name" value="FUNK1 6"/>
    <property type="match status" value="1"/>
</dbReference>
<protein>
    <recommendedName>
        <fullName evidence="2">Fungal-type protein kinase domain-containing protein</fullName>
    </recommendedName>
</protein>
<evidence type="ECO:0000313" key="4">
    <source>
        <dbReference type="Proteomes" id="UP001213000"/>
    </source>
</evidence>